<organism evidence="1 2">
    <name type="scientific">Dendrothele bispora (strain CBS 962.96)</name>
    <dbReference type="NCBI Taxonomy" id="1314807"/>
    <lineage>
        <taxon>Eukaryota</taxon>
        <taxon>Fungi</taxon>
        <taxon>Dikarya</taxon>
        <taxon>Basidiomycota</taxon>
        <taxon>Agaricomycotina</taxon>
        <taxon>Agaricomycetes</taxon>
        <taxon>Agaricomycetidae</taxon>
        <taxon>Agaricales</taxon>
        <taxon>Agaricales incertae sedis</taxon>
        <taxon>Dendrothele</taxon>
    </lineage>
</organism>
<reference evidence="1 2" key="1">
    <citation type="journal article" date="2019" name="Nat. Ecol. Evol.">
        <title>Megaphylogeny resolves global patterns of mushroom evolution.</title>
        <authorList>
            <person name="Varga T."/>
            <person name="Krizsan K."/>
            <person name="Foldi C."/>
            <person name="Dima B."/>
            <person name="Sanchez-Garcia M."/>
            <person name="Sanchez-Ramirez S."/>
            <person name="Szollosi G.J."/>
            <person name="Szarkandi J.G."/>
            <person name="Papp V."/>
            <person name="Albert L."/>
            <person name="Andreopoulos W."/>
            <person name="Angelini C."/>
            <person name="Antonin V."/>
            <person name="Barry K.W."/>
            <person name="Bougher N.L."/>
            <person name="Buchanan P."/>
            <person name="Buyck B."/>
            <person name="Bense V."/>
            <person name="Catcheside P."/>
            <person name="Chovatia M."/>
            <person name="Cooper J."/>
            <person name="Damon W."/>
            <person name="Desjardin D."/>
            <person name="Finy P."/>
            <person name="Geml J."/>
            <person name="Haridas S."/>
            <person name="Hughes K."/>
            <person name="Justo A."/>
            <person name="Karasinski D."/>
            <person name="Kautmanova I."/>
            <person name="Kiss B."/>
            <person name="Kocsube S."/>
            <person name="Kotiranta H."/>
            <person name="LaButti K.M."/>
            <person name="Lechner B.E."/>
            <person name="Liimatainen K."/>
            <person name="Lipzen A."/>
            <person name="Lukacs Z."/>
            <person name="Mihaltcheva S."/>
            <person name="Morgado L.N."/>
            <person name="Niskanen T."/>
            <person name="Noordeloos M.E."/>
            <person name="Ohm R.A."/>
            <person name="Ortiz-Santana B."/>
            <person name="Ovrebo C."/>
            <person name="Racz N."/>
            <person name="Riley R."/>
            <person name="Savchenko A."/>
            <person name="Shiryaev A."/>
            <person name="Soop K."/>
            <person name="Spirin V."/>
            <person name="Szebenyi C."/>
            <person name="Tomsovsky M."/>
            <person name="Tulloss R.E."/>
            <person name="Uehling J."/>
            <person name="Grigoriev I.V."/>
            <person name="Vagvolgyi C."/>
            <person name="Papp T."/>
            <person name="Martin F.M."/>
            <person name="Miettinen O."/>
            <person name="Hibbett D.S."/>
            <person name="Nagy L.G."/>
        </authorList>
    </citation>
    <scope>NUCLEOTIDE SEQUENCE [LARGE SCALE GENOMIC DNA]</scope>
    <source>
        <strain evidence="1 2">CBS 962.96</strain>
    </source>
</reference>
<gene>
    <name evidence="1" type="ORF">K435DRAFT_424475</name>
</gene>
<name>A0A4S8L5J8_DENBC</name>
<keyword evidence="2" id="KW-1185">Reference proteome</keyword>
<evidence type="ECO:0000313" key="1">
    <source>
        <dbReference type="EMBL" id="THU83633.1"/>
    </source>
</evidence>
<accession>A0A4S8L5J8</accession>
<protein>
    <submittedName>
        <fullName evidence="1">Uncharacterized protein</fullName>
    </submittedName>
</protein>
<dbReference type="Proteomes" id="UP000297245">
    <property type="component" value="Unassembled WGS sequence"/>
</dbReference>
<evidence type="ECO:0000313" key="2">
    <source>
        <dbReference type="Proteomes" id="UP000297245"/>
    </source>
</evidence>
<sequence>MMESLELLCCTGRRNYRCSATVIRSVCRPESTYSTYSVGSTRPHSVMNTLVSVKNGRSYEGHGSDCCSSTVMSSARLLANRIELDPRLRCRVLNSNFVHICPSLVFPKDSRYFLSLPDPSALQIPKWTCIRN</sequence>
<dbReference type="AlphaFoldDB" id="A0A4S8L5J8"/>
<proteinExistence type="predicted"/>
<dbReference type="EMBL" id="ML179650">
    <property type="protein sequence ID" value="THU83633.1"/>
    <property type="molecule type" value="Genomic_DNA"/>
</dbReference>